<reference evidence="1" key="1">
    <citation type="submission" date="2018-05" db="EMBL/GenBank/DDBJ databases">
        <title>Draft genome of Mucuna pruriens seed.</title>
        <authorList>
            <person name="Nnadi N.E."/>
            <person name="Vos R."/>
            <person name="Hasami M.H."/>
            <person name="Devisetty U.K."/>
            <person name="Aguiy J.C."/>
        </authorList>
    </citation>
    <scope>NUCLEOTIDE SEQUENCE [LARGE SCALE GENOMIC DNA]</scope>
    <source>
        <strain evidence="1">JCA_2017</strain>
    </source>
</reference>
<comment type="caution">
    <text evidence="1">The sequence shown here is derived from an EMBL/GenBank/DDBJ whole genome shotgun (WGS) entry which is preliminary data.</text>
</comment>
<evidence type="ECO:0000313" key="2">
    <source>
        <dbReference type="Proteomes" id="UP000257109"/>
    </source>
</evidence>
<evidence type="ECO:0000313" key="1">
    <source>
        <dbReference type="EMBL" id="RDX75346.1"/>
    </source>
</evidence>
<name>A0A371FAN3_MUCPR</name>
<dbReference type="OrthoDB" id="1434436at2759"/>
<dbReference type="EMBL" id="QJKJ01009870">
    <property type="protein sequence ID" value="RDX75346.1"/>
    <property type="molecule type" value="Genomic_DNA"/>
</dbReference>
<proteinExistence type="predicted"/>
<organism evidence="1 2">
    <name type="scientific">Mucuna pruriens</name>
    <name type="common">Velvet bean</name>
    <name type="synonym">Dolichos pruriens</name>
    <dbReference type="NCBI Taxonomy" id="157652"/>
    <lineage>
        <taxon>Eukaryota</taxon>
        <taxon>Viridiplantae</taxon>
        <taxon>Streptophyta</taxon>
        <taxon>Embryophyta</taxon>
        <taxon>Tracheophyta</taxon>
        <taxon>Spermatophyta</taxon>
        <taxon>Magnoliopsida</taxon>
        <taxon>eudicotyledons</taxon>
        <taxon>Gunneridae</taxon>
        <taxon>Pentapetalae</taxon>
        <taxon>rosids</taxon>
        <taxon>fabids</taxon>
        <taxon>Fabales</taxon>
        <taxon>Fabaceae</taxon>
        <taxon>Papilionoideae</taxon>
        <taxon>50 kb inversion clade</taxon>
        <taxon>NPAAA clade</taxon>
        <taxon>indigoferoid/millettioid clade</taxon>
        <taxon>Phaseoleae</taxon>
        <taxon>Mucuna</taxon>
    </lineage>
</organism>
<protein>
    <submittedName>
        <fullName evidence="1">Uncharacterized protein</fullName>
    </submittedName>
</protein>
<feature type="non-terminal residue" evidence="1">
    <location>
        <position position="1"/>
    </location>
</feature>
<dbReference type="AlphaFoldDB" id="A0A371FAN3"/>
<accession>A0A371FAN3</accession>
<sequence length="85" mass="9621">MVKELDLTEQFRDLNLVYEVTHKSVRLGMLKITNSLLDEIMVGADGIVRLQDRVCIPSVPNLRKLILEDGHRSSSNVHSGAIKMY</sequence>
<dbReference type="Proteomes" id="UP000257109">
    <property type="component" value="Unassembled WGS sequence"/>
</dbReference>
<keyword evidence="2" id="KW-1185">Reference proteome</keyword>
<gene>
    <name evidence="1" type="ORF">CR513_44783</name>
</gene>